<organism evidence="2 3">
    <name type="scientific">Astrephomene gubernaculifera</name>
    <dbReference type="NCBI Taxonomy" id="47775"/>
    <lineage>
        <taxon>Eukaryota</taxon>
        <taxon>Viridiplantae</taxon>
        <taxon>Chlorophyta</taxon>
        <taxon>core chlorophytes</taxon>
        <taxon>Chlorophyceae</taxon>
        <taxon>CS clade</taxon>
        <taxon>Chlamydomonadales</taxon>
        <taxon>Astrephomenaceae</taxon>
        <taxon>Astrephomene</taxon>
    </lineage>
</organism>
<evidence type="ECO:0000313" key="2">
    <source>
        <dbReference type="EMBL" id="GFR45547.1"/>
    </source>
</evidence>
<feature type="compositionally biased region" description="Low complexity" evidence="1">
    <location>
        <begin position="55"/>
        <end position="73"/>
    </location>
</feature>
<proteinExistence type="predicted"/>
<feature type="compositionally biased region" description="Acidic residues" evidence="1">
    <location>
        <begin position="158"/>
        <end position="174"/>
    </location>
</feature>
<feature type="compositionally biased region" description="Low complexity" evidence="1">
    <location>
        <begin position="257"/>
        <end position="269"/>
    </location>
</feature>
<evidence type="ECO:0000313" key="3">
    <source>
        <dbReference type="Proteomes" id="UP001054857"/>
    </source>
</evidence>
<feature type="compositionally biased region" description="Low complexity" evidence="1">
    <location>
        <begin position="10"/>
        <end position="47"/>
    </location>
</feature>
<feature type="region of interest" description="Disordered" evidence="1">
    <location>
        <begin position="1"/>
        <end position="299"/>
    </location>
</feature>
<reference evidence="2 3" key="1">
    <citation type="journal article" date="2021" name="Sci. Rep.">
        <title>Genome sequencing of the multicellular alga Astrephomene provides insights into convergent evolution of germ-soma differentiation.</title>
        <authorList>
            <person name="Yamashita S."/>
            <person name="Yamamoto K."/>
            <person name="Matsuzaki R."/>
            <person name="Suzuki S."/>
            <person name="Yamaguchi H."/>
            <person name="Hirooka S."/>
            <person name="Minakuchi Y."/>
            <person name="Miyagishima S."/>
            <person name="Kawachi M."/>
            <person name="Toyoda A."/>
            <person name="Nozaki H."/>
        </authorList>
    </citation>
    <scope>NUCLEOTIDE SEQUENCE [LARGE SCALE GENOMIC DNA]</scope>
    <source>
        <strain evidence="2 3">NIES-4017</strain>
    </source>
</reference>
<accession>A0AAD3HLW6</accession>
<evidence type="ECO:0000256" key="1">
    <source>
        <dbReference type="SAM" id="MobiDB-lite"/>
    </source>
</evidence>
<dbReference type="EMBL" id="BMAR01000010">
    <property type="protein sequence ID" value="GFR45547.1"/>
    <property type="molecule type" value="Genomic_DNA"/>
</dbReference>
<dbReference type="Proteomes" id="UP001054857">
    <property type="component" value="Unassembled WGS sequence"/>
</dbReference>
<protein>
    <submittedName>
        <fullName evidence="2">Uncharacterized protein</fullName>
    </submittedName>
</protein>
<feature type="compositionally biased region" description="Low complexity" evidence="1">
    <location>
        <begin position="103"/>
        <end position="115"/>
    </location>
</feature>
<keyword evidence="3" id="KW-1185">Reference proteome</keyword>
<dbReference type="AlphaFoldDB" id="A0AAD3HLW6"/>
<sequence>MSDTEKELPSAASGEAADAAEQVQPDASSADAVVASDDAAGAPAGDAAEPKPEVATDGNDAAADASAAAAADAPEGETEAPAAPAPPAAEAEPQATPEPAPAEPAVEAAADGGEPAPAPAPAPEKAPDAAEDQQPAPSGDETAAAAPPAPAPAPDAADAADDESAASGAEDEPAEAAPKAGEGGAEEAAAAAGAGGEGEAEASHHPDVVTDITLSPEAHAELDEMAQQQAREVIRSRQGSTTGELATKPSDGKRRSSASNASVRSAASVTQQERQAPVESLANMAMQPPSPSKIKTGPWLTGTYRLPKSGKIISGEELCDALERMTNAYIDKYSRDKEGNTLKDLVPGAVTVFNSKKLSADEYDSMIARLYKPKDRNVQDADRIQLVTLKFGEDGQEHWAPVKTVSAEGQQAYMCQLYQRCLENRKKTQEELAAKYLKPLGQPRKK</sequence>
<comment type="caution">
    <text evidence="2">The sequence shown here is derived from an EMBL/GenBank/DDBJ whole genome shotgun (WGS) entry which is preliminary data.</text>
</comment>
<feature type="compositionally biased region" description="Low complexity" evidence="1">
    <location>
        <begin position="175"/>
        <end position="192"/>
    </location>
</feature>
<feature type="compositionally biased region" description="Low complexity" evidence="1">
    <location>
        <begin position="132"/>
        <end position="146"/>
    </location>
</feature>
<gene>
    <name evidence="2" type="ORF">Agub_g6941</name>
</gene>
<name>A0AAD3HLW6_9CHLO</name>